<dbReference type="Pfam" id="PF01370">
    <property type="entry name" value="Epimerase"/>
    <property type="match status" value="1"/>
</dbReference>
<keyword evidence="4" id="KW-1185">Reference proteome</keyword>
<dbReference type="InterPro" id="IPR001509">
    <property type="entry name" value="Epimerase_deHydtase"/>
</dbReference>
<protein>
    <submittedName>
        <fullName evidence="3">NAD-dependent epimerase dehydratase family protein</fullName>
    </submittedName>
</protein>
<evidence type="ECO:0000259" key="2">
    <source>
        <dbReference type="Pfam" id="PF01370"/>
    </source>
</evidence>
<dbReference type="EMBL" id="CP021983">
    <property type="protein sequence ID" value="ASC72105.1"/>
    <property type="molecule type" value="Genomic_DNA"/>
</dbReference>
<organism evidence="3 4">
    <name type="scientific">Halomicronema hongdechloris C2206</name>
    <dbReference type="NCBI Taxonomy" id="1641165"/>
    <lineage>
        <taxon>Bacteria</taxon>
        <taxon>Bacillati</taxon>
        <taxon>Cyanobacteriota</taxon>
        <taxon>Cyanophyceae</taxon>
        <taxon>Nodosilineales</taxon>
        <taxon>Nodosilineaceae</taxon>
        <taxon>Halomicronema</taxon>
    </lineage>
</organism>
<evidence type="ECO:0000313" key="4">
    <source>
        <dbReference type="Proteomes" id="UP000191901"/>
    </source>
</evidence>
<evidence type="ECO:0000313" key="3">
    <source>
        <dbReference type="EMBL" id="ASC72105.1"/>
    </source>
</evidence>
<dbReference type="Gene3D" id="3.40.50.720">
    <property type="entry name" value="NAD(P)-binding Rossmann-like Domain"/>
    <property type="match status" value="1"/>
</dbReference>
<proteinExistence type="inferred from homology"/>
<dbReference type="SUPFAM" id="SSF51735">
    <property type="entry name" value="NAD(P)-binding Rossmann-fold domains"/>
    <property type="match status" value="1"/>
</dbReference>
<evidence type="ECO:0000256" key="1">
    <source>
        <dbReference type="ARBA" id="ARBA00007637"/>
    </source>
</evidence>
<sequence length="312" mass="35374">MIMNKSQLKTVIISGANGYFGKIAQKYFRNQGWDVIKACRDSDGDIQFDLDTPDIIAKTALEVPASLFIHAAAAHEVTCKQAPYQSIYQNVAGTRAALEFCLKNQIPKFVYISTFHVFGNPAGAIDEITPPVPANDYGLTNRLSEEYVELYNRQGKLKGMVIRPSNFFGTPAELDRCRRWTLTPLAFCRDAVEQKKIILRTPGYQQRNFVSILDLCRVIEAAVDRIDHFPLLHVAGPDTLSIRELAQCVQRMMKKHLHQDIELIIPAGNLLTHQFSYTSRYLADIYTPKDRIENSIAQLCIGLNKRRYQYAS</sequence>
<comment type="similarity">
    <text evidence="1">Belongs to the NAD(P)-dependent epimerase/dehydratase family.</text>
</comment>
<feature type="domain" description="NAD-dependent epimerase/dehydratase" evidence="2">
    <location>
        <begin position="11"/>
        <end position="227"/>
    </location>
</feature>
<gene>
    <name evidence="3" type="ORF">XM38_030590</name>
</gene>
<dbReference type="KEGG" id="hhg:XM38_030590"/>
<dbReference type="InterPro" id="IPR036291">
    <property type="entry name" value="NAD(P)-bd_dom_sf"/>
</dbReference>
<dbReference type="Proteomes" id="UP000191901">
    <property type="component" value="Chromosome"/>
</dbReference>
<dbReference type="PANTHER" id="PTHR43000">
    <property type="entry name" value="DTDP-D-GLUCOSE 4,6-DEHYDRATASE-RELATED"/>
    <property type="match status" value="1"/>
</dbReference>
<dbReference type="STRING" id="1641165.XM38_10565"/>
<name>A0A1Z3HP91_9CYAN</name>
<dbReference type="CDD" id="cd08946">
    <property type="entry name" value="SDR_e"/>
    <property type="match status" value="1"/>
</dbReference>
<accession>A0A1Z3HP91</accession>
<dbReference type="AlphaFoldDB" id="A0A1Z3HP91"/>
<reference evidence="3 4" key="1">
    <citation type="journal article" date="2016" name="Biochim. Biophys. Acta">
        <title>Characterization of red-shifted phycobilisomes isolated from the chlorophyll f-containing cyanobacterium Halomicronema hongdechloris.</title>
        <authorList>
            <person name="Li Y."/>
            <person name="Lin Y."/>
            <person name="Garvey C.J."/>
            <person name="Birch D."/>
            <person name="Corkery R.W."/>
            <person name="Loughlin P.C."/>
            <person name="Scheer H."/>
            <person name="Willows R.D."/>
            <person name="Chen M."/>
        </authorList>
    </citation>
    <scope>NUCLEOTIDE SEQUENCE [LARGE SCALE GENOMIC DNA]</scope>
    <source>
        <strain evidence="3 4">C2206</strain>
    </source>
</reference>